<dbReference type="InParanoid" id="A0A6C2YHN0"/>
<keyword evidence="1" id="KW-0472">Membrane</keyword>
<evidence type="ECO:0000256" key="1">
    <source>
        <dbReference type="SAM" id="Phobius"/>
    </source>
</evidence>
<dbReference type="EMBL" id="LR593887">
    <property type="protein sequence ID" value="VTR97415.1"/>
    <property type="molecule type" value="Genomic_DNA"/>
</dbReference>
<evidence type="ECO:0000313" key="3">
    <source>
        <dbReference type="EMBL" id="VIP00996.1"/>
    </source>
</evidence>
<gene>
    <name evidence="3" type="ORF">GMBLW1_29640</name>
</gene>
<dbReference type="Proteomes" id="UP000464378">
    <property type="component" value="Chromosome"/>
</dbReference>
<organism evidence="3">
    <name type="scientific">Tuwongella immobilis</name>
    <dbReference type="NCBI Taxonomy" id="692036"/>
    <lineage>
        <taxon>Bacteria</taxon>
        <taxon>Pseudomonadati</taxon>
        <taxon>Planctomycetota</taxon>
        <taxon>Planctomycetia</taxon>
        <taxon>Gemmatales</taxon>
        <taxon>Gemmataceae</taxon>
        <taxon>Tuwongella</taxon>
    </lineage>
</organism>
<reference evidence="3" key="1">
    <citation type="submission" date="2019-04" db="EMBL/GenBank/DDBJ databases">
        <authorList>
            <consortium name="Science for Life Laboratories"/>
        </authorList>
    </citation>
    <scope>NUCLEOTIDE SEQUENCE</scope>
    <source>
        <strain evidence="3">MBLW1</strain>
    </source>
</reference>
<dbReference type="AlphaFoldDB" id="A0A6C2YHN0"/>
<proteinExistence type="predicted"/>
<feature type="domain" description="TadE-like" evidence="2">
    <location>
        <begin position="1"/>
        <end position="40"/>
    </location>
</feature>
<dbReference type="InterPro" id="IPR012495">
    <property type="entry name" value="TadE-like_dom"/>
</dbReference>
<keyword evidence="1" id="KW-1133">Transmembrane helix</keyword>
<accession>A0A6C2YHN0</accession>
<evidence type="ECO:0000259" key="2">
    <source>
        <dbReference type="Pfam" id="PF07811"/>
    </source>
</evidence>
<dbReference type="KEGG" id="tim:GMBLW1_29640"/>
<evidence type="ECO:0000313" key="4">
    <source>
        <dbReference type="Proteomes" id="UP000464378"/>
    </source>
</evidence>
<dbReference type="EMBL" id="LR586016">
    <property type="protein sequence ID" value="VIP00996.1"/>
    <property type="molecule type" value="Genomic_DNA"/>
</dbReference>
<protein>
    <recommendedName>
        <fullName evidence="2">TadE-like domain-containing protein</fullName>
    </recommendedName>
</protein>
<name>A0A6C2YHN0_9BACT</name>
<sequence length="136" mass="14853">MVEFAVISIPLFLVLFGIFEYGRYVFILQMMENAAREGARFAVVNTFSPTVAADTQTRVRRFLSGVDVNAFGSQATINVFAADIAGNNLGSAQNAAFGTYICVQVVGDFRPITPNLFFSGSSFRMDIRALMNSEAN</sequence>
<dbReference type="Pfam" id="PF07811">
    <property type="entry name" value="TadE"/>
    <property type="match status" value="1"/>
</dbReference>
<keyword evidence="4" id="KW-1185">Reference proteome</keyword>
<keyword evidence="1" id="KW-0812">Transmembrane</keyword>
<feature type="transmembrane region" description="Helical" evidence="1">
    <location>
        <begin position="6"/>
        <end position="26"/>
    </location>
</feature>